<keyword evidence="1" id="KW-0472">Membrane</keyword>
<protein>
    <recommendedName>
        <fullName evidence="4">Trace amine-associated receptor</fullName>
    </recommendedName>
</protein>
<dbReference type="Proteomes" id="UP001461498">
    <property type="component" value="Unassembled WGS sequence"/>
</dbReference>
<accession>A0AAW1DC59</accession>
<evidence type="ECO:0008006" key="4">
    <source>
        <dbReference type="Google" id="ProtNLM"/>
    </source>
</evidence>
<dbReference type="EMBL" id="JAPXFL010000003">
    <property type="protein sequence ID" value="KAK9508611.1"/>
    <property type="molecule type" value="Genomic_DNA"/>
</dbReference>
<dbReference type="AlphaFoldDB" id="A0AAW1DC59"/>
<proteinExistence type="predicted"/>
<evidence type="ECO:0000313" key="2">
    <source>
        <dbReference type="EMBL" id="KAK9508611.1"/>
    </source>
</evidence>
<gene>
    <name evidence="2" type="ORF">O3M35_006137</name>
</gene>
<reference evidence="2 3" key="1">
    <citation type="submission" date="2022-12" db="EMBL/GenBank/DDBJ databases">
        <title>Chromosome-level genome assembly of true bugs.</title>
        <authorList>
            <person name="Ma L."/>
            <person name="Li H."/>
        </authorList>
    </citation>
    <scope>NUCLEOTIDE SEQUENCE [LARGE SCALE GENOMIC DNA]</scope>
    <source>
        <strain evidence="2">Lab_2022b</strain>
    </source>
</reference>
<name>A0AAW1DC59_9HEMI</name>
<feature type="transmembrane region" description="Helical" evidence="1">
    <location>
        <begin position="37"/>
        <end position="57"/>
    </location>
</feature>
<comment type="caution">
    <text evidence="2">The sequence shown here is derived from an EMBL/GenBank/DDBJ whole genome shotgun (WGS) entry which is preliminary data.</text>
</comment>
<sequence>MRSLDTKSGLLVAPLLHNSSCTKVHNHITAGGVVQAAFILILSTGIFLANLLVILVVNSRRYSKYIHQQVSHIL</sequence>
<keyword evidence="1" id="KW-1133">Transmembrane helix</keyword>
<evidence type="ECO:0000256" key="1">
    <source>
        <dbReference type="SAM" id="Phobius"/>
    </source>
</evidence>
<keyword evidence="1" id="KW-0812">Transmembrane</keyword>
<keyword evidence="3" id="KW-1185">Reference proteome</keyword>
<evidence type="ECO:0000313" key="3">
    <source>
        <dbReference type="Proteomes" id="UP001461498"/>
    </source>
</evidence>
<organism evidence="2 3">
    <name type="scientific">Rhynocoris fuscipes</name>
    <dbReference type="NCBI Taxonomy" id="488301"/>
    <lineage>
        <taxon>Eukaryota</taxon>
        <taxon>Metazoa</taxon>
        <taxon>Ecdysozoa</taxon>
        <taxon>Arthropoda</taxon>
        <taxon>Hexapoda</taxon>
        <taxon>Insecta</taxon>
        <taxon>Pterygota</taxon>
        <taxon>Neoptera</taxon>
        <taxon>Paraneoptera</taxon>
        <taxon>Hemiptera</taxon>
        <taxon>Heteroptera</taxon>
        <taxon>Panheteroptera</taxon>
        <taxon>Cimicomorpha</taxon>
        <taxon>Reduviidae</taxon>
        <taxon>Harpactorinae</taxon>
        <taxon>Harpactorini</taxon>
        <taxon>Rhynocoris</taxon>
    </lineage>
</organism>